<protein>
    <submittedName>
        <fullName evidence="8">RNA polymerase sigma factor</fullName>
    </submittedName>
</protein>
<keyword evidence="2" id="KW-0805">Transcription regulation</keyword>
<dbReference type="InterPro" id="IPR007627">
    <property type="entry name" value="RNA_pol_sigma70_r2"/>
</dbReference>
<evidence type="ECO:0000256" key="1">
    <source>
        <dbReference type="ARBA" id="ARBA00010641"/>
    </source>
</evidence>
<sequence length="184" mass="21949">MIREKKLIKFVVKGDKSAASELINLYYKDIYIYVFNQTRDSELAKDLTQEIFISVLKSITNYEGEKSSFKNWVYKIASNKIVDYYRSKYYKYTTIVEEIENYDLKSSHNVEYEIEIKEDTEEIINVVNRLTGNMQEIFRLKVFGEMTFSEISILLDISQSTVKTRYYSSVRKIKKMLEEESYEK</sequence>
<comment type="similarity">
    <text evidence="1">Belongs to the sigma-70 factor family. ECF subfamily.</text>
</comment>
<dbReference type="RefSeq" id="WP_185165658.1">
    <property type="nucleotide sequence ID" value="NZ_JACKWY010000018.1"/>
</dbReference>
<keyword evidence="3" id="KW-0731">Sigma factor</keyword>
<dbReference type="GO" id="GO:0016987">
    <property type="term" value="F:sigma factor activity"/>
    <property type="evidence" value="ECO:0007669"/>
    <property type="project" value="UniProtKB-KW"/>
</dbReference>
<evidence type="ECO:0000259" key="6">
    <source>
        <dbReference type="Pfam" id="PF04542"/>
    </source>
</evidence>
<evidence type="ECO:0000256" key="4">
    <source>
        <dbReference type="ARBA" id="ARBA00023125"/>
    </source>
</evidence>
<dbReference type="SUPFAM" id="SSF88946">
    <property type="entry name" value="Sigma2 domain of RNA polymerase sigma factors"/>
    <property type="match status" value="1"/>
</dbReference>
<dbReference type="InterPro" id="IPR036388">
    <property type="entry name" value="WH-like_DNA-bd_sf"/>
</dbReference>
<dbReference type="InterPro" id="IPR013324">
    <property type="entry name" value="RNA_pol_sigma_r3/r4-like"/>
</dbReference>
<name>A0A7X0SFJ3_9CLOT</name>
<comment type="caution">
    <text evidence="8">The sequence shown here is derived from an EMBL/GenBank/DDBJ whole genome shotgun (WGS) entry which is preliminary data.</text>
</comment>
<evidence type="ECO:0000313" key="8">
    <source>
        <dbReference type="EMBL" id="MBB6716667.1"/>
    </source>
</evidence>
<proteinExistence type="inferred from homology"/>
<dbReference type="PANTHER" id="PTHR43133:SF8">
    <property type="entry name" value="RNA POLYMERASE SIGMA FACTOR HI_1459-RELATED"/>
    <property type="match status" value="1"/>
</dbReference>
<dbReference type="InterPro" id="IPR013325">
    <property type="entry name" value="RNA_pol_sigma_r2"/>
</dbReference>
<dbReference type="Pfam" id="PF04542">
    <property type="entry name" value="Sigma70_r2"/>
    <property type="match status" value="1"/>
</dbReference>
<keyword evidence="4" id="KW-0238">DNA-binding</keyword>
<dbReference type="InterPro" id="IPR013249">
    <property type="entry name" value="RNA_pol_sigma70_r4_t2"/>
</dbReference>
<dbReference type="SUPFAM" id="SSF88659">
    <property type="entry name" value="Sigma3 and sigma4 domains of RNA polymerase sigma factors"/>
    <property type="match status" value="1"/>
</dbReference>
<dbReference type="Proteomes" id="UP000585258">
    <property type="component" value="Unassembled WGS sequence"/>
</dbReference>
<evidence type="ECO:0000256" key="5">
    <source>
        <dbReference type="ARBA" id="ARBA00023163"/>
    </source>
</evidence>
<dbReference type="Pfam" id="PF08281">
    <property type="entry name" value="Sigma70_r4_2"/>
    <property type="match status" value="1"/>
</dbReference>
<feature type="domain" description="RNA polymerase sigma factor 70 region 4 type 2" evidence="7">
    <location>
        <begin position="121"/>
        <end position="171"/>
    </location>
</feature>
<dbReference type="Gene3D" id="1.10.1740.10">
    <property type="match status" value="1"/>
</dbReference>
<evidence type="ECO:0000256" key="2">
    <source>
        <dbReference type="ARBA" id="ARBA00023015"/>
    </source>
</evidence>
<reference evidence="8 9" key="1">
    <citation type="submission" date="2020-08" db="EMBL/GenBank/DDBJ databases">
        <title>Clostridia isolated from Swiss meat.</title>
        <authorList>
            <person name="Wambui J."/>
            <person name="Stevens M.J.A."/>
            <person name="Stephan R."/>
        </authorList>
    </citation>
    <scope>NUCLEOTIDE SEQUENCE [LARGE SCALE GENOMIC DNA]</scope>
    <source>
        <strain evidence="8 9">CM001</strain>
    </source>
</reference>
<dbReference type="NCBIfam" id="TIGR02937">
    <property type="entry name" value="sigma70-ECF"/>
    <property type="match status" value="1"/>
</dbReference>
<keyword evidence="5" id="KW-0804">Transcription</keyword>
<accession>A0A7X0SFJ3</accession>
<dbReference type="InterPro" id="IPR014284">
    <property type="entry name" value="RNA_pol_sigma-70_dom"/>
</dbReference>
<feature type="domain" description="RNA polymerase sigma-70 region 2" evidence="6">
    <location>
        <begin position="22"/>
        <end position="88"/>
    </location>
</feature>
<dbReference type="AlphaFoldDB" id="A0A7X0SFJ3"/>
<dbReference type="InterPro" id="IPR039425">
    <property type="entry name" value="RNA_pol_sigma-70-like"/>
</dbReference>
<evidence type="ECO:0000313" key="9">
    <source>
        <dbReference type="Proteomes" id="UP000585258"/>
    </source>
</evidence>
<dbReference type="GO" id="GO:0006352">
    <property type="term" value="P:DNA-templated transcription initiation"/>
    <property type="evidence" value="ECO:0007669"/>
    <property type="project" value="InterPro"/>
</dbReference>
<evidence type="ECO:0000256" key="3">
    <source>
        <dbReference type="ARBA" id="ARBA00023082"/>
    </source>
</evidence>
<organism evidence="8 9">
    <name type="scientific">Clostridium gasigenes</name>
    <dbReference type="NCBI Taxonomy" id="94869"/>
    <lineage>
        <taxon>Bacteria</taxon>
        <taxon>Bacillati</taxon>
        <taxon>Bacillota</taxon>
        <taxon>Clostridia</taxon>
        <taxon>Eubacteriales</taxon>
        <taxon>Clostridiaceae</taxon>
        <taxon>Clostridium</taxon>
    </lineage>
</organism>
<dbReference type="CDD" id="cd06171">
    <property type="entry name" value="Sigma70_r4"/>
    <property type="match status" value="1"/>
</dbReference>
<dbReference type="EMBL" id="JACKWY010000018">
    <property type="protein sequence ID" value="MBB6716667.1"/>
    <property type="molecule type" value="Genomic_DNA"/>
</dbReference>
<dbReference type="GO" id="GO:0003677">
    <property type="term" value="F:DNA binding"/>
    <property type="evidence" value="ECO:0007669"/>
    <property type="project" value="UniProtKB-KW"/>
</dbReference>
<dbReference type="PANTHER" id="PTHR43133">
    <property type="entry name" value="RNA POLYMERASE ECF-TYPE SIGMA FACTO"/>
    <property type="match status" value="1"/>
</dbReference>
<evidence type="ECO:0000259" key="7">
    <source>
        <dbReference type="Pfam" id="PF08281"/>
    </source>
</evidence>
<dbReference type="Gene3D" id="1.10.10.10">
    <property type="entry name" value="Winged helix-like DNA-binding domain superfamily/Winged helix DNA-binding domain"/>
    <property type="match status" value="1"/>
</dbReference>
<gene>
    <name evidence="8" type="ORF">H7E68_18440</name>
</gene>